<dbReference type="EMBL" id="ML978069">
    <property type="protein sequence ID" value="KAF2016760.1"/>
    <property type="molecule type" value="Genomic_DNA"/>
</dbReference>
<feature type="compositionally biased region" description="Polar residues" evidence="2">
    <location>
        <begin position="844"/>
        <end position="855"/>
    </location>
</feature>
<dbReference type="AlphaFoldDB" id="A0A6A5XVU7"/>
<feature type="coiled-coil region" evidence="1">
    <location>
        <begin position="245"/>
        <end position="301"/>
    </location>
</feature>
<proteinExistence type="predicted"/>
<keyword evidence="4" id="KW-1185">Reference proteome</keyword>
<evidence type="ECO:0000313" key="3">
    <source>
        <dbReference type="EMBL" id="KAF2016760.1"/>
    </source>
</evidence>
<name>A0A6A5XVU7_9PLEO</name>
<feature type="compositionally biased region" description="Polar residues" evidence="2">
    <location>
        <begin position="652"/>
        <end position="666"/>
    </location>
</feature>
<dbReference type="OrthoDB" id="3789140at2759"/>
<feature type="compositionally biased region" description="Polar residues" evidence="2">
    <location>
        <begin position="739"/>
        <end position="766"/>
    </location>
</feature>
<protein>
    <submittedName>
        <fullName evidence="3">Uncharacterized protein</fullName>
    </submittedName>
</protein>
<dbReference type="Proteomes" id="UP000799778">
    <property type="component" value="Unassembled WGS sequence"/>
</dbReference>
<accession>A0A6A5XVU7</accession>
<reference evidence="3" key="1">
    <citation type="journal article" date="2020" name="Stud. Mycol.">
        <title>101 Dothideomycetes genomes: a test case for predicting lifestyles and emergence of pathogens.</title>
        <authorList>
            <person name="Haridas S."/>
            <person name="Albert R."/>
            <person name="Binder M."/>
            <person name="Bloem J."/>
            <person name="Labutti K."/>
            <person name="Salamov A."/>
            <person name="Andreopoulos B."/>
            <person name="Baker S."/>
            <person name="Barry K."/>
            <person name="Bills G."/>
            <person name="Bluhm B."/>
            <person name="Cannon C."/>
            <person name="Castanera R."/>
            <person name="Culley D."/>
            <person name="Daum C."/>
            <person name="Ezra D."/>
            <person name="Gonzalez J."/>
            <person name="Henrissat B."/>
            <person name="Kuo A."/>
            <person name="Liang C."/>
            <person name="Lipzen A."/>
            <person name="Lutzoni F."/>
            <person name="Magnuson J."/>
            <person name="Mondo S."/>
            <person name="Nolan M."/>
            <person name="Ohm R."/>
            <person name="Pangilinan J."/>
            <person name="Park H.-J."/>
            <person name="Ramirez L."/>
            <person name="Alfaro M."/>
            <person name="Sun H."/>
            <person name="Tritt A."/>
            <person name="Yoshinaga Y."/>
            <person name="Zwiers L.-H."/>
            <person name="Turgeon B."/>
            <person name="Goodwin S."/>
            <person name="Spatafora J."/>
            <person name="Crous P."/>
            <person name="Grigoriev I."/>
        </authorList>
    </citation>
    <scope>NUCLEOTIDE SEQUENCE</scope>
    <source>
        <strain evidence="3">CBS 175.79</strain>
    </source>
</reference>
<evidence type="ECO:0000313" key="4">
    <source>
        <dbReference type="Proteomes" id="UP000799778"/>
    </source>
</evidence>
<feature type="region of interest" description="Disordered" evidence="2">
    <location>
        <begin position="143"/>
        <end position="163"/>
    </location>
</feature>
<organism evidence="3 4">
    <name type="scientific">Aaosphaeria arxii CBS 175.79</name>
    <dbReference type="NCBI Taxonomy" id="1450172"/>
    <lineage>
        <taxon>Eukaryota</taxon>
        <taxon>Fungi</taxon>
        <taxon>Dikarya</taxon>
        <taxon>Ascomycota</taxon>
        <taxon>Pezizomycotina</taxon>
        <taxon>Dothideomycetes</taxon>
        <taxon>Pleosporomycetidae</taxon>
        <taxon>Pleosporales</taxon>
        <taxon>Pleosporales incertae sedis</taxon>
        <taxon>Aaosphaeria</taxon>
    </lineage>
</organism>
<feature type="region of interest" description="Disordered" evidence="2">
    <location>
        <begin position="624"/>
        <end position="865"/>
    </location>
</feature>
<dbReference type="RefSeq" id="XP_033385099.1">
    <property type="nucleotide sequence ID" value="XM_033525141.1"/>
</dbReference>
<evidence type="ECO:0000256" key="1">
    <source>
        <dbReference type="SAM" id="Coils"/>
    </source>
</evidence>
<feature type="coiled-coil region" evidence="1">
    <location>
        <begin position="445"/>
        <end position="472"/>
    </location>
</feature>
<gene>
    <name evidence="3" type="ORF">BU24DRAFT_392126</name>
</gene>
<evidence type="ECO:0000256" key="2">
    <source>
        <dbReference type="SAM" id="MobiDB-lite"/>
    </source>
</evidence>
<dbReference type="GeneID" id="54282538"/>
<sequence>MRNLYNKLTITGGCFSRDFLDIIELFQQYSANHPTISRTTAIAVISSLPGAFILYTEKRPRLWLRHYQVLLTNALRVGACVTISQQSTCVHDILLAAFIMISFEVCRWISSENRARSTVRLASETPLRSSHVVAADSARATSLFDESHGRGRTPKPQLDVSESMEEQGDEIRRLQRTLAEVKTAVNTKDLELKAAQADLHTTQETLGDTSTECANLRDELKTMKQSVGRDHQAIIYRKDIELFALRKANEQKERYIQEIDAKSETTIRQHKANMELKETQIRSLKKRVESLQRNGSRSAEEEWDEHIDSEHQSAVQVKILRVKGRHSQEEERTSDEKDREISRLTEALEVFKDSSETLARAQSELRRAWSSNHDLQKALNKERSLHAQTREQLEEAAVRLEEEGSKTSQKVSPMRLPTIEESDKQELEAMFNTAQQDNLRLYSEHEALDKRLREANARLFANEQEMKTLRELVQFEKSINEDMENARPSLVHRVHFQRLEGQLQECRTALAQKDEEISHLRASFKTKEKEMQVFKCDKEAADSDQRGLQTKVEQLQKYVTELETTKEQLMLDHERLAHHRARQRISSGDYTSARSSGATLITEPILTPPSASSDVPLPTRPMATIPSDSSIQMTPERMRRAPSPSPLRIDTSIANIASPPRSNMISTDIPPPELRSAHTRRKSLTLKGLMRKMARRDTDATVTPHTGKDQEDIKDKEKVDTPHQRPKTALVPKDKNASLRPQTATAHTEPSKNDSAAPSIEPSTKQRLIRPKTANAAPDPTTVDKENANTTTSATPARYYTDKLPEPNTRPKTAVSTKDKITSAVPARPKSRGWSMSWKKDSDGTSASAIGTGSVSRKLVRRSLA</sequence>
<feature type="coiled-coil region" evidence="1">
    <location>
        <begin position="383"/>
        <end position="410"/>
    </location>
</feature>
<keyword evidence="1" id="KW-0175">Coiled coil</keyword>
<feature type="compositionally biased region" description="Basic residues" evidence="2">
    <location>
        <begin position="677"/>
        <end position="694"/>
    </location>
</feature>
<feature type="compositionally biased region" description="Basic and acidic residues" evidence="2">
    <location>
        <begin position="706"/>
        <end position="723"/>
    </location>
</feature>